<dbReference type="EMBL" id="JAQGDS010000001">
    <property type="protein sequence ID" value="KAJ6264542.1"/>
    <property type="molecule type" value="Genomic_DNA"/>
</dbReference>
<dbReference type="CDD" id="cd09917">
    <property type="entry name" value="F-box_SF"/>
    <property type="match status" value="1"/>
</dbReference>
<proteinExistence type="predicted"/>
<reference evidence="1" key="1">
    <citation type="submission" date="2023-01" db="EMBL/GenBank/DDBJ databases">
        <title>The chitinases involved in constricting ring structure development in the nematode-trapping fungus Drechslerella dactyloides.</title>
        <authorList>
            <person name="Wang R."/>
            <person name="Zhang L."/>
            <person name="Tang P."/>
            <person name="Li S."/>
            <person name="Liang L."/>
        </authorList>
    </citation>
    <scope>NUCLEOTIDE SEQUENCE</scope>
    <source>
        <strain evidence="1">YMF1.00031</strain>
    </source>
</reference>
<keyword evidence="2" id="KW-1185">Reference proteome</keyword>
<gene>
    <name evidence="1" type="ORF">Dda_0689</name>
</gene>
<dbReference type="AlphaFoldDB" id="A0AAD6J657"/>
<protein>
    <recommendedName>
        <fullName evidence="3">F-box domain-containing protein</fullName>
    </recommendedName>
</protein>
<name>A0AAD6J657_DREDA</name>
<evidence type="ECO:0000313" key="1">
    <source>
        <dbReference type="EMBL" id="KAJ6264542.1"/>
    </source>
</evidence>
<organism evidence="1 2">
    <name type="scientific">Drechslerella dactyloides</name>
    <name type="common">Nematode-trapping fungus</name>
    <name type="synonym">Arthrobotrys dactyloides</name>
    <dbReference type="NCBI Taxonomy" id="74499"/>
    <lineage>
        <taxon>Eukaryota</taxon>
        <taxon>Fungi</taxon>
        <taxon>Dikarya</taxon>
        <taxon>Ascomycota</taxon>
        <taxon>Pezizomycotina</taxon>
        <taxon>Orbiliomycetes</taxon>
        <taxon>Orbiliales</taxon>
        <taxon>Orbiliaceae</taxon>
        <taxon>Drechslerella</taxon>
    </lineage>
</organism>
<sequence length="450" mass="49714">MTIILSLRFFFPEITKGSIGRRLGIDTTIYRAFTDLDNSDWISTMYSLFDTAAYDGCQLLWPHEHSAPAGSKTLRERARREEPIRPNIIQNWFLGNDPESVVSNRSLPLRWKEKLKVLKDKFGGSLVDRLSKDGVSVPYVFPLPVELMIKILSYLRGSDILAFAAIDCADSPRLQVPEFLWEAQFGLRGEAGHASRDSLYPGMESSSALARFLTARGDFGYPVMGTLRRLWNNSLMMLDVISDVRKSETCNVAEVGETDESGSDIQGEQGLRIEIEGQKIADMTELSRCGGIRTIAAGRIGPFEATGVFVSYTGSDAMRFVSGLRFLPGGEKIGLVNPEDQVYLPLCAMGAKETENLELWAAIGPYGIRSMTVTKADETPCWRSDPQMTLLEGRGFKASKVGIEVTQVSIAIDASKATKLGMQSPNFTGVKSSVVGTIPYPMSRTFLREE</sequence>
<dbReference type="Proteomes" id="UP001221413">
    <property type="component" value="Unassembled WGS sequence"/>
</dbReference>
<comment type="caution">
    <text evidence="1">The sequence shown here is derived from an EMBL/GenBank/DDBJ whole genome shotgun (WGS) entry which is preliminary data.</text>
</comment>
<evidence type="ECO:0000313" key="2">
    <source>
        <dbReference type="Proteomes" id="UP001221413"/>
    </source>
</evidence>
<evidence type="ECO:0008006" key="3">
    <source>
        <dbReference type="Google" id="ProtNLM"/>
    </source>
</evidence>
<accession>A0AAD6J657</accession>